<protein>
    <submittedName>
        <fullName evidence="2">Uncharacterized protein</fullName>
    </submittedName>
</protein>
<sequence>MGFPAPRGRELVRRPPSQQGQRPAVNE</sequence>
<name>A0A0A9HAL5_ARUDO</name>
<evidence type="ECO:0000313" key="2">
    <source>
        <dbReference type="EMBL" id="JAE29943.1"/>
    </source>
</evidence>
<proteinExistence type="predicted"/>
<dbReference type="AlphaFoldDB" id="A0A0A9HAL5"/>
<reference evidence="2" key="2">
    <citation type="journal article" date="2015" name="Data Brief">
        <title>Shoot transcriptome of the giant reed, Arundo donax.</title>
        <authorList>
            <person name="Barrero R.A."/>
            <person name="Guerrero F.D."/>
            <person name="Moolhuijzen P."/>
            <person name="Goolsby J.A."/>
            <person name="Tidwell J."/>
            <person name="Bellgard S.E."/>
            <person name="Bellgard M.I."/>
        </authorList>
    </citation>
    <scope>NUCLEOTIDE SEQUENCE</scope>
    <source>
        <tissue evidence="2">Shoot tissue taken approximately 20 cm above the soil surface</tissue>
    </source>
</reference>
<dbReference type="EMBL" id="GBRH01167953">
    <property type="protein sequence ID" value="JAE29943.1"/>
    <property type="molecule type" value="Transcribed_RNA"/>
</dbReference>
<feature type="region of interest" description="Disordered" evidence="1">
    <location>
        <begin position="1"/>
        <end position="27"/>
    </location>
</feature>
<accession>A0A0A9HAL5</accession>
<evidence type="ECO:0000256" key="1">
    <source>
        <dbReference type="SAM" id="MobiDB-lite"/>
    </source>
</evidence>
<reference evidence="2" key="1">
    <citation type="submission" date="2014-09" db="EMBL/GenBank/DDBJ databases">
        <authorList>
            <person name="Magalhaes I.L.F."/>
            <person name="Oliveira U."/>
            <person name="Santos F.R."/>
            <person name="Vidigal T.H.D.A."/>
            <person name="Brescovit A.D."/>
            <person name="Santos A.J."/>
        </authorList>
    </citation>
    <scope>NUCLEOTIDE SEQUENCE</scope>
    <source>
        <tissue evidence="2">Shoot tissue taken approximately 20 cm above the soil surface</tissue>
    </source>
</reference>
<organism evidence="2">
    <name type="scientific">Arundo donax</name>
    <name type="common">Giant reed</name>
    <name type="synonym">Donax arundinaceus</name>
    <dbReference type="NCBI Taxonomy" id="35708"/>
    <lineage>
        <taxon>Eukaryota</taxon>
        <taxon>Viridiplantae</taxon>
        <taxon>Streptophyta</taxon>
        <taxon>Embryophyta</taxon>
        <taxon>Tracheophyta</taxon>
        <taxon>Spermatophyta</taxon>
        <taxon>Magnoliopsida</taxon>
        <taxon>Liliopsida</taxon>
        <taxon>Poales</taxon>
        <taxon>Poaceae</taxon>
        <taxon>PACMAD clade</taxon>
        <taxon>Arundinoideae</taxon>
        <taxon>Arundineae</taxon>
        <taxon>Arundo</taxon>
    </lineage>
</organism>